<protein>
    <submittedName>
        <fullName evidence="1">Uncharacterized protein</fullName>
    </submittedName>
</protein>
<proteinExistence type="predicted"/>
<organism evidence="1 2">
    <name type="scientific">Agrococcus citreus</name>
    <dbReference type="NCBI Taxonomy" id="84643"/>
    <lineage>
        <taxon>Bacteria</taxon>
        <taxon>Bacillati</taxon>
        <taxon>Actinomycetota</taxon>
        <taxon>Actinomycetes</taxon>
        <taxon>Micrococcales</taxon>
        <taxon>Microbacteriaceae</taxon>
        <taxon>Agrococcus</taxon>
    </lineage>
</organism>
<gene>
    <name evidence="1" type="ORF">GCM10009640_25100</name>
</gene>
<comment type="caution">
    <text evidence="1">The sequence shown here is derived from an EMBL/GenBank/DDBJ whole genome shotgun (WGS) entry which is preliminary data.</text>
</comment>
<name>A0ABN1YZ41_9MICO</name>
<dbReference type="EMBL" id="BAAAKK010000005">
    <property type="protein sequence ID" value="GAA1425744.1"/>
    <property type="molecule type" value="Genomic_DNA"/>
</dbReference>
<reference evidence="1 2" key="1">
    <citation type="journal article" date="2019" name="Int. J. Syst. Evol. Microbiol.">
        <title>The Global Catalogue of Microorganisms (GCM) 10K type strain sequencing project: providing services to taxonomists for standard genome sequencing and annotation.</title>
        <authorList>
            <consortium name="The Broad Institute Genomics Platform"/>
            <consortium name="The Broad Institute Genome Sequencing Center for Infectious Disease"/>
            <person name="Wu L."/>
            <person name="Ma J."/>
        </authorList>
    </citation>
    <scope>NUCLEOTIDE SEQUENCE [LARGE SCALE GENOMIC DNA]</scope>
    <source>
        <strain evidence="1 2">JCM 12398</strain>
    </source>
</reference>
<sequence>METSRPSRTVHSEEEIARILLQLATLATDHESLRSWGETPDVPLERLVAIETLTYVRLAGRDADGEPIVLMLLDGAWERIF</sequence>
<evidence type="ECO:0000313" key="2">
    <source>
        <dbReference type="Proteomes" id="UP001501266"/>
    </source>
</evidence>
<keyword evidence="2" id="KW-1185">Reference proteome</keyword>
<dbReference type="RefSeq" id="WP_343920931.1">
    <property type="nucleotide sequence ID" value="NZ_BAAAKK010000005.1"/>
</dbReference>
<evidence type="ECO:0000313" key="1">
    <source>
        <dbReference type="EMBL" id="GAA1425744.1"/>
    </source>
</evidence>
<dbReference type="Proteomes" id="UP001501266">
    <property type="component" value="Unassembled WGS sequence"/>
</dbReference>
<accession>A0ABN1YZ41</accession>